<dbReference type="InterPro" id="IPR027417">
    <property type="entry name" value="P-loop_NTPase"/>
</dbReference>
<dbReference type="InterPro" id="IPR002078">
    <property type="entry name" value="Sigma_54_int"/>
</dbReference>
<gene>
    <name evidence="6" type="ORF">GCM10017566_00440</name>
</gene>
<organism evidence="6 7">
    <name type="scientific">Amycolatopsis bartoniae</name>
    <dbReference type="NCBI Taxonomy" id="941986"/>
    <lineage>
        <taxon>Bacteria</taxon>
        <taxon>Bacillati</taxon>
        <taxon>Actinomycetota</taxon>
        <taxon>Actinomycetes</taxon>
        <taxon>Pseudonocardiales</taxon>
        <taxon>Pseudonocardiaceae</taxon>
        <taxon>Amycolatopsis</taxon>
    </lineage>
</organism>
<dbReference type="InterPro" id="IPR002197">
    <property type="entry name" value="HTH_Fis"/>
</dbReference>
<dbReference type="Pfam" id="PF02954">
    <property type="entry name" value="HTH_8"/>
    <property type="match status" value="1"/>
</dbReference>
<dbReference type="PROSITE" id="PS50045">
    <property type="entry name" value="SIGMA54_INTERACT_4"/>
    <property type="match status" value="1"/>
</dbReference>
<dbReference type="Gene3D" id="3.30.450.40">
    <property type="match status" value="1"/>
</dbReference>
<dbReference type="Gene3D" id="3.40.50.300">
    <property type="entry name" value="P-loop containing nucleotide triphosphate hydrolases"/>
    <property type="match status" value="1"/>
</dbReference>
<dbReference type="InterPro" id="IPR029016">
    <property type="entry name" value="GAF-like_dom_sf"/>
</dbReference>
<name>A0A8H9ILR4_9PSEU</name>
<evidence type="ECO:0000313" key="7">
    <source>
        <dbReference type="Proteomes" id="UP000658656"/>
    </source>
</evidence>
<keyword evidence="7" id="KW-1185">Reference proteome</keyword>
<dbReference type="OrthoDB" id="5496274at2"/>
<dbReference type="GO" id="GO:0006355">
    <property type="term" value="P:regulation of DNA-templated transcription"/>
    <property type="evidence" value="ECO:0007669"/>
    <property type="project" value="InterPro"/>
</dbReference>
<reference evidence="6" key="1">
    <citation type="journal article" date="2014" name="Int. J. Syst. Evol. Microbiol.">
        <title>Complete genome sequence of Corynebacterium casei LMG S-19264T (=DSM 44701T), isolated from a smear-ripened cheese.</title>
        <authorList>
            <consortium name="US DOE Joint Genome Institute (JGI-PGF)"/>
            <person name="Walter F."/>
            <person name="Albersmeier A."/>
            <person name="Kalinowski J."/>
            <person name="Ruckert C."/>
        </authorList>
    </citation>
    <scope>NUCLEOTIDE SEQUENCE</scope>
    <source>
        <strain evidence="6">CGMCC 4.7679</strain>
    </source>
</reference>
<evidence type="ECO:0000256" key="2">
    <source>
        <dbReference type="ARBA" id="ARBA00022840"/>
    </source>
</evidence>
<feature type="domain" description="Sigma-54 factor interaction" evidence="5">
    <location>
        <begin position="457"/>
        <end position="516"/>
    </location>
</feature>
<dbReference type="SUPFAM" id="SSF52540">
    <property type="entry name" value="P-loop containing nucleoside triphosphate hydrolases"/>
    <property type="match status" value="1"/>
</dbReference>
<protein>
    <submittedName>
        <fullName evidence="6">Fis family transcriptional regulator</fullName>
    </submittedName>
</protein>
<keyword evidence="3" id="KW-0805">Transcription regulation</keyword>
<keyword evidence="1" id="KW-0547">Nucleotide-binding</keyword>
<evidence type="ECO:0000259" key="5">
    <source>
        <dbReference type="PROSITE" id="PS50045"/>
    </source>
</evidence>
<sequence>MARVATQQRTIELARRRFLAGEGADGSVRDTILRSWTRCKAAGVNPAGPIELPHRGQVDPDSAFLRAVRGVVEPIFAEMHTDAVAVLVTDAQGQLVGRWASARRLLVALDSVAAAPGYDCGEQLAGTTALGTVLEEQHPVAVRGAEHFSEVYRDLSAFGAPIIHPVSGTLEGAIDFVSATKDASELMMPLAIRAASEIGTRLLSGYAAADRALLDGYLRADRRGYRRPIIAVNDRLLIANPLATDLLVGVDRQLLQEKIERALADGRRKVVLREGDLPVYATIQKIETADSLAGAVVQLRTAEAESSRRTRRPADSRLSETLPGKSAVWRRFVREAAHAWETRQHTLLIGEPGTGKLTCAQRLSAVASGTVESAVDLSGVVSRSPSSWLAEIAARAANSAAPLVLTHLDKADEPALAALCSWMDGLGDQAWIIGTFAIDARRPTAPASLAARFPHVLEVPPLRDRPEDIPELVATIAGTTGSAGLRVDDAVKRTLSSFDWPGNIRQLERIVNAARRAGDGARIRVADLPLQFRTPRHKRALTRLEQVERDAVIAALQAANGNKKAAAADLGISRATLYRRLVVLDLV</sequence>
<comment type="caution">
    <text evidence="6">The sequence shown here is derived from an EMBL/GenBank/DDBJ whole genome shotgun (WGS) entry which is preliminary data.</text>
</comment>
<proteinExistence type="predicted"/>
<dbReference type="PANTHER" id="PTHR32071">
    <property type="entry name" value="TRANSCRIPTIONAL REGULATORY PROTEIN"/>
    <property type="match status" value="1"/>
</dbReference>
<dbReference type="GO" id="GO:0005524">
    <property type="term" value="F:ATP binding"/>
    <property type="evidence" value="ECO:0007669"/>
    <property type="project" value="UniProtKB-KW"/>
</dbReference>
<dbReference type="PANTHER" id="PTHR32071:SF122">
    <property type="entry name" value="SIGMA FACTOR"/>
    <property type="match status" value="1"/>
</dbReference>
<dbReference type="GO" id="GO:0043565">
    <property type="term" value="F:sequence-specific DNA binding"/>
    <property type="evidence" value="ECO:0007669"/>
    <property type="project" value="InterPro"/>
</dbReference>
<dbReference type="InterPro" id="IPR009057">
    <property type="entry name" value="Homeodomain-like_sf"/>
</dbReference>
<accession>A0A8H9ILR4</accession>
<evidence type="ECO:0000256" key="1">
    <source>
        <dbReference type="ARBA" id="ARBA00022741"/>
    </source>
</evidence>
<dbReference type="InterPro" id="IPR058031">
    <property type="entry name" value="AAA_lid_NorR"/>
</dbReference>
<dbReference type="Gene3D" id="1.10.10.60">
    <property type="entry name" value="Homeodomain-like"/>
    <property type="match status" value="1"/>
</dbReference>
<dbReference type="PRINTS" id="PR01590">
    <property type="entry name" value="HTHFIS"/>
</dbReference>
<keyword evidence="2" id="KW-0067">ATP-binding</keyword>
<evidence type="ECO:0000256" key="3">
    <source>
        <dbReference type="ARBA" id="ARBA00023015"/>
    </source>
</evidence>
<reference evidence="6" key="2">
    <citation type="submission" date="2020-09" db="EMBL/GenBank/DDBJ databases">
        <authorList>
            <person name="Sun Q."/>
            <person name="Zhou Y."/>
        </authorList>
    </citation>
    <scope>NUCLEOTIDE SEQUENCE</scope>
    <source>
        <strain evidence="6">CGMCC 4.7679</strain>
    </source>
</reference>
<dbReference type="Gene3D" id="1.10.8.60">
    <property type="match status" value="1"/>
</dbReference>
<dbReference type="AlphaFoldDB" id="A0A8H9ILR4"/>
<dbReference type="EMBL" id="BNAV01000001">
    <property type="protein sequence ID" value="GHF31898.1"/>
    <property type="molecule type" value="Genomic_DNA"/>
</dbReference>
<dbReference type="Proteomes" id="UP000658656">
    <property type="component" value="Unassembled WGS sequence"/>
</dbReference>
<evidence type="ECO:0000313" key="6">
    <source>
        <dbReference type="EMBL" id="GHF31898.1"/>
    </source>
</evidence>
<evidence type="ECO:0000256" key="4">
    <source>
        <dbReference type="ARBA" id="ARBA00023163"/>
    </source>
</evidence>
<keyword evidence="4" id="KW-0804">Transcription</keyword>
<dbReference type="SUPFAM" id="SSF46689">
    <property type="entry name" value="Homeodomain-like"/>
    <property type="match status" value="1"/>
</dbReference>
<dbReference type="Pfam" id="PF25601">
    <property type="entry name" value="AAA_lid_14"/>
    <property type="match status" value="1"/>
</dbReference>